<evidence type="ECO:0000313" key="2">
    <source>
        <dbReference type="Proteomes" id="UP000031443"/>
    </source>
</evidence>
<keyword evidence="2" id="KW-1185">Reference proteome</keyword>
<reference evidence="2" key="1">
    <citation type="journal article" date="2013" name="Nat. Genet.">
        <title>The draft genomes of soft-shell turtle and green sea turtle yield insights into the development and evolution of the turtle-specific body plan.</title>
        <authorList>
            <person name="Wang Z."/>
            <person name="Pascual-Anaya J."/>
            <person name="Zadissa A."/>
            <person name="Li W."/>
            <person name="Niimura Y."/>
            <person name="Huang Z."/>
            <person name="Li C."/>
            <person name="White S."/>
            <person name="Xiong Z."/>
            <person name="Fang D."/>
            <person name="Wang B."/>
            <person name="Ming Y."/>
            <person name="Chen Y."/>
            <person name="Zheng Y."/>
            <person name="Kuraku S."/>
            <person name="Pignatelli M."/>
            <person name="Herrero J."/>
            <person name="Beal K."/>
            <person name="Nozawa M."/>
            <person name="Li Q."/>
            <person name="Wang J."/>
            <person name="Zhang H."/>
            <person name="Yu L."/>
            <person name="Shigenobu S."/>
            <person name="Wang J."/>
            <person name="Liu J."/>
            <person name="Flicek P."/>
            <person name="Searle S."/>
            <person name="Wang J."/>
            <person name="Kuratani S."/>
            <person name="Yin Y."/>
            <person name="Aken B."/>
            <person name="Zhang G."/>
            <person name="Irie N."/>
        </authorList>
    </citation>
    <scope>NUCLEOTIDE SEQUENCE [LARGE SCALE GENOMIC DNA]</scope>
</reference>
<name>M7BV31_CHEMY</name>
<dbReference type="EMBL" id="KB486406">
    <property type="protein sequence ID" value="EMP41691.1"/>
    <property type="molecule type" value="Genomic_DNA"/>
</dbReference>
<protein>
    <submittedName>
        <fullName evidence="1">Uncharacterized protein</fullName>
    </submittedName>
</protein>
<proteinExistence type="predicted"/>
<evidence type="ECO:0000313" key="1">
    <source>
        <dbReference type="EMBL" id="EMP41691.1"/>
    </source>
</evidence>
<dbReference type="AlphaFoldDB" id="M7BV31"/>
<sequence>MVSDQAGSKNAPVATTRRAEWGEREMYHTNRWSSVKKRTKRSVPHLQIWNSVLNSDATTLDLPQCSREALPTLLTPVEYRSRRESARQSIYHVFTRCDKSTPAGSIALDSIAYVHTKHIKSVECILTPVASISLRSGALTSKRSTQKHLQQLALLHSSSSWVPSQQTVQ</sequence>
<accession>M7BV31</accession>
<organism evidence="1 2">
    <name type="scientific">Chelonia mydas</name>
    <name type="common">Green sea-turtle</name>
    <name type="synonym">Chelonia agassizi</name>
    <dbReference type="NCBI Taxonomy" id="8469"/>
    <lineage>
        <taxon>Eukaryota</taxon>
        <taxon>Metazoa</taxon>
        <taxon>Chordata</taxon>
        <taxon>Craniata</taxon>
        <taxon>Vertebrata</taxon>
        <taxon>Euteleostomi</taxon>
        <taxon>Archelosauria</taxon>
        <taxon>Testudinata</taxon>
        <taxon>Testudines</taxon>
        <taxon>Cryptodira</taxon>
        <taxon>Durocryptodira</taxon>
        <taxon>Americhelydia</taxon>
        <taxon>Chelonioidea</taxon>
        <taxon>Cheloniidae</taxon>
        <taxon>Chelonia</taxon>
    </lineage>
</organism>
<dbReference type="Proteomes" id="UP000031443">
    <property type="component" value="Unassembled WGS sequence"/>
</dbReference>
<gene>
    <name evidence="1" type="ORF">UY3_01086</name>
</gene>